<evidence type="ECO:0000256" key="1">
    <source>
        <dbReference type="PIRSR" id="PIRSR640255-1"/>
    </source>
</evidence>
<dbReference type="EMBL" id="MPRL01000031">
    <property type="protein sequence ID" value="OOZ40173.1"/>
    <property type="molecule type" value="Genomic_DNA"/>
</dbReference>
<dbReference type="InterPro" id="IPR044925">
    <property type="entry name" value="His-Me_finger_sf"/>
</dbReference>
<dbReference type="OrthoDB" id="9811262at2"/>
<sequence length="294" mass="33990">MNPLRNLHLLPRLWPMLRRHPQLALLAVLLLLGWYAAELYYLRPQLSYLGTPQATTLHPATWSRTLRNDGFLLGYSDLRSNPLWVSYKLTPVAKDAKRLKRPQRFKRDWRTLTMVGHDDYRGSGFDRGHLAPNYAISRLYGRGAQLDTFLMSNITPQRPKLNQKLWQRLEEIEVDVFARRFGSLWVTTGPIFDGKIERMKSAMRVEIPDAFYKLYAAPPKKTGDAPQLLAFIIPQGVKGTEALDRFVVSVDEVEQRTGLDFFHILDDQQEQQLEAKQGGSSWRLKEVANRPGRY</sequence>
<dbReference type="GO" id="GO:0016787">
    <property type="term" value="F:hydrolase activity"/>
    <property type="evidence" value="ECO:0007669"/>
    <property type="project" value="InterPro"/>
</dbReference>
<dbReference type="GO" id="GO:0046872">
    <property type="term" value="F:metal ion binding"/>
    <property type="evidence" value="ECO:0007669"/>
    <property type="project" value="UniProtKB-KW"/>
</dbReference>
<feature type="binding site" evidence="2">
    <location>
        <position position="162"/>
    </location>
    <ligand>
        <name>Mg(2+)</name>
        <dbReference type="ChEBI" id="CHEBI:18420"/>
        <note>catalytic</note>
    </ligand>
</feature>
<feature type="domain" description="DNA/RNA non-specific endonuclease/pyrophosphatase/phosphodiesterase" evidence="4">
    <location>
        <begin position="67"/>
        <end position="268"/>
    </location>
</feature>
<gene>
    <name evidence="5" type="ORF">BOW53_08710</name>
</gene>
<comment type="caution">
    <text evidence="5">The sequence shown here is derived from an EMBL/GenBank/DDBJ whole genome shotgun (WGS) entry which is preliminary data.</text>
</comment>
<dbReference type="AlphaFoldDB" id="A0A1T2L505"/>
<evidence type="ECO:0000313" key="5">
    <source>
        <dbReference type="EMBL" id="OOZ40173.1"/>
    </source>
</evidence>
<dbReference type="Pfam" id="PF01223">
    <property type="entry name" value="Endonuclease_NS"/>
    <property type="match status" value="1"/>
</dbReference>
<keyword evidence="5" id="KW-0255">Endonuclease</keyword>
<evidence type="ECO:0000256" key="2">
    <source>
        <dbReference type="PIRSR" id="PIRSR640255-2"/>
    </source>
</evidence>
<dbReference type="PANTHER" id="PTHR13966:SF5">
    <property type="entry name" value="ENDONUCLEASE G, MITOCHONDRIAL"/>
    <property type="match status" value="1"/>
</dbReference>
<dbReference type="InterPro" id="IPR044929">
    <property type="entry name" value="DNA/RNA_non-sp_Endonuclease_sf"/>
</dbReference>
<evidence type="ECO:0000259" key="4">
    <source>
        <dbReference type="SMART" id="SM00892"/>
    </source>
</evidence>
<dbReference type="PANTHER" id="PTHR13966">
    <property type="entry name" value="ENDONUCLEASE RELATED"/>
    <property type="match status" value="1"/>
</dbReference>
<dbReference type="SUPFAM" id="SSF54060">
    <property type="entry name" value="His-Me finger endonucleases"/>
    <property type="match status" value="1"/>
</dbReference>
<dbReference type="GO" id="GO:0004519">
    <property type="term" value="F:endonuclease activity"/>
    <property type="evidence" value="ECO:0007669"/>
    <property type="project" value="UniProtKB-KW"/>
</dbReference>
<dbReference type="Proteomes" id="UP000191110">
    <property type="component" value="Unassembled WGS sequence"/>
</dbReference>
<protein>
    <submittedName>
        <fullName evidence="5">Endonuclease</fullName>
    </submittedName>
</protein>
<evidence type="ECO:0000313" key="6">
    <source>
        <dbReference type="Proteomes" id="UP000191110"/>
    </source>
</evidence>
<keyword evidence="2" id="KW-0479">Metal-binding</keyword>
<dbReference type="InterPro" id="IPR040255">
    <property type="entry name" value="Non-specific_endonuclease"/>
</dbReference>
<feature type="domain" description="ENPP1-3/EXOG-like endonuclease/phosphodiesterase" evidence="3">
    <location>
        <begin position="68"/>
        <end position="268"/>
    </location>
</feature>
<dbReference type="Gene3D" id="3.40.570.10">
    <property type="entry name" value="Extracellular Endonuclease, subunit A"/>
    <property type="match status" value="1"/>
</dbReference>
<keyword evidence="6" id="KW-1185">Reference proteome</keyword>
<dbReference type="SMART" id="SM00892">
    <property type="entry name" value="Endonuclease_NS"/>
    <property type="match status" value="1"/>
</dbReference>
<dbReference type="RefSeq" id="WP_078483694.1">
    <property type="nucleotide sequence ID" value="NZ_MPRL01000031.1"/>
</dbReference>
<dbReference type="SMART" id="SM00477">
    <property type="entry name" value="NUC"/>
    <property type="match status" value="1"/>
</dbReference>
<organism evidence="5 6">
    <name type="scientific">Solemya pervernicosa gill symbiont</name>
    <dbReference type="NCBI Taxonomy" id="642797"/>
    <lineage>
        <taxon>Bacteria</taxon>
        <taxon>Pseudomonadati</taxon>
        <taxon>Pseudomonadota</taxon>
        <taxon>Gammaproteobacteria</taxon>
        <taxon>sulfur-oxidizing symbionts</taxon>
    </lineage>
</organism>
<proteinExistence type="predicted"/>
<accession>A0A1T2L505</accession>
<keyword evidence="5" id="KW-0540">Nuclease</keyword>
<evidence type="ECO:0000259" key="3">
    <source>
        <dbReference type="SMART" id="SM00477"/>
    </source>
</evidence>
<dbReference type="InterPro" id="IPR020821">
    <property type="entry name" value="ENPP1-3/EXOG-like_nuc-like"/>
</dbReference>
<dbReference type="InterPro" id="IPR001604">
    <property type="entry name" value="Endo_G_ENPP1-like_dom"/>
</dbReference>
<keyword evidence="5" id="KW-0378">Hydrolase</keyword>
<feature type="active site" description="Proton acceptor" evidence="1">
    <location>
        <position position="129"/>
    </location>
</feature>
<dbReference type="GO" id="GO:0003676">
    <property type="term" value="F:nucleic acid binding"/>
    <property type="evidence" value="ECO:0007669"/>
    <property type="project" value="InterPro"/>
</dbReference>
<reference evidence="5 6" key="1">
    <citation type="submission" date="2016-11" db="EMBL/GenBank/DDBJ databases">
        <title>Mixed transmission modes and dynamic genome evolution in an obligate animal-bacterial symbiosis.</title>
        <authorList>
            <person name="Russell S.L."/>
            <person name="Corbett-Detig R.B."/>
            <person name="Cavanaugh C.M."/>
        </authorList>
    </citation>
    <scope>NUCLEOTIDE SEQUENCE [LARGE SCALE GENOMIC DNA]</scope>
    <source>
        <strain evidence="5">Sveles-Q1</strain>
    </source>
</reference>
<name>A0A1T2L505_9GAMM</name>